<gene>
    <name evidence="1" type="ORF">OCL06_07495</name>
</gene>
<accession>A0ABT2VNG7</accession>
<dbReference type="RefSeq" id="WP_262993139.1">
    <property type="nucleotide sequence ID" value="NZ_JAOTJC010000007.1"/>
</dbReference>
<protein>
    <submittedName>
        <fullName evidence="1">Uncharacterized protein</fullName>
    </submittedName>
</protein>
<evidence type="ECO:0000313" key="1">
    <source>
        <dbReference type="EMBL" id="MCU7554438.1"/>
    </source>
</evidence>
<reference evidence="2" key="1">
    <citation type="submission" date="2023-07" db="EMBL/GenBank/DDBJ databases">
        <title>Study on multiphase classification of strain Alteromonas salexigens isolated from the Yellow Sea.</title>
        <authorList>
            <person name="Sun L."/>
        </authorList>
    </citation>
    <scope>NUCLEOTIDE SEQUENCE [LARGE SCALE GENOMIC DNA]</scope>
    <source>
        <strain evidence="2">ASW11-19</strain>
    </source>
</reference>
<sequence length="150" mass="17119">MLSKIIKKLKNKKRRVKCNPKFAIFHVDELSPYVFSGWAYIPRNASKEQCQVSLTVNNTPVCKTEANLMREDLVKSGVGDGQFGFTTEPNWQALEIGSNELVLWVNEVPVSIFKLQVSQKQMMVAMTQQIHRQIQLSTHELSEKLTALIK</sequence>
<dbReference type="EMBL" id="JAOTJC010000007">
    <property type="protein sequence ID" value="MCU7554438.1"/>
    <property type="molecule type" value="Genomic_DNA"/>
</dbReference>
<name>A0ABT2VNG7_9ALTE</name>
<dbReference type="Proteomes" id="UP001209257">
    <property type="component" value="Unassembled WGS sequence"/>
</dbReference>
<evidence type="ECO:0000313" key="2">
    <source>
        <dbReference type="Proteomes" id="UP001209257"/>
    </source>
</evidence>
<keyword evidence="2" id="KW-1185">Reference proteome</keyword>
<organism evidence="1 2">
    <name type="scientific">Alteromonas salexigens</name>
    <dbReference type="NCBI Taxonomy" id="2982530"/>
    <lineage>
        <taxon>Bacteria</taxon>
        <taxon>Pseudomonadati</taxon>
        <taxon>Pseudomonadota</taxon>
        <taxon>Gammaproteobacteria</taxon>
        <taxon>Alteromonadales</taxon>
        <taxon>Alteromonadaceae</taxon>
        <taxon>Alteromonas/Salinimonas group</taxon>
        <taxon>Alteromonas</taxon>
    </lineage>
</organism>
<proteinExistence type="predicted"/>
<comment type="caution">
    <text evidence="1">The sequence shown here is derived from an EMBL/GenBank/DDBJ whole genome shotgun (WGS) entry which is preliminary data.</text>
</comment>